<dbReference type="InterPro" id="IPR001810">
    <property type="entry name" value="F-box_dom"/>
</dbReference>
<feature type="domain" description="F-box" evidence="2">
    <location>
        <begin position="241"/>
        <end position="285"/>
    </location>
</feature>
<dbReference type="CDD" id="cd09917">
    <property type="entry name" value="F-box_SF"/>
    <property type="match status" value="1"/>
</dbReference>
<evidence type="ECO:0000313" key="4">
    <source>
        <dbReference type="Proteomes" id="UP001063166"/>
    </source>
</evidence>
<evidence type="ECO:0000313" key="3">
    <source>
        <dbReference type="EMBL" id="GLB41365.1"/>
    </source>
</evidence>
<reference evidence="3" key="1">
    <citation type="submission" date="2022-07" db="EMBL/GenBank/DDBJ databases">
        <title>The genome of Lyophyllum shimeji provides insight into the initial evolution of ectomycorrhizal fungal genome.</title>
        <authorList>
            <person name="Kobayashi Y."/>
            <person name="Shibata T."/>
            <person name="Hirakawa H."/>
            <person name="Shigenobu S."/>
            <person name="Nishiyama T."/>
            <person name="Yamada A."/>
            <person name="Hasebe M."/>
            <person name="Kawaguchi M."/>
        </authorList>
    </citation>
    <scope>NUCLEOTIDE SEQUENCE</scope>
    <source>
        <strain evidence="3">AT787</strain>
    </source>
</reference>
<evidence type="ECO:0000259" key="2">
    <source>
        <dbReference type="PROSITE" id="PS50181"/>
    </source>
</evidence>
<dbReference type="PROSITE" id="PS50181">
    <property type="entry name" value="FBOX"/>
    <property type="match status" value="1"/>
</dbReference>
<comment type="caution">
    <text evidence="3">The sequence shown here is derived from an EMBL/GenBank/DDBJ whole genome shotgun (WGS) entry which is preliminary data.</text>
</comment>
<protein>
    <recommendedName>
        <fullName evidence="2">F-box domain-containing protein</fullName>
    </recommendedName>
</protein>
<keyword evidence="4" id="KW-1185">Reference proteome</keyword>
<dbReference type="AlphaFoldDB" id="A0A9P3URI3"/>
<dbReference type="Proteomes" id="UP001063166">
    <property type="component" value="Unassembled WGS sequence"/>
</dbReference>
<dbReference type="OrthoDB" id="2322499at2759"/>
<sequence length="357" mass="39909">MSVGRAPDTRIFRCPFGRCLSWAGVSETVLHICCSFVRLGKGHATLRIGTIQTREPKSISHDECGLLRGDDRAHHHRKLVDAPRFWSIDSAPACLAFLHAILCGVSWKDQGVPAKGGPIFKSCRRAVPMTAIEYGPRGDRTCTSRAHPSSRQLSKGYAIDAILRIVYFIAPVFGQIERFIAPAHFSRLRWRLRERDPIPPLPLITTSPLSCEGQNGRPPLQPDAKGRESSNRQTGNAFRRHSTFALLPMEILLEIAWSLLPADLLALSRVSKQSRGIFLLIFDQLCSACRSVRASKVHYTLRLRFCSRCEKANLKLGYALARPSWLDQDNVHIWHLLPPTSSGFVATTAKNNASYHE</sequence>
<proteinExistence type="predicted"/>
<evidence type="ECO:0000256" key="1">
    <source>
        <dbReference type="SAM" id="MobiDB-lite"/>
    </source>
</evidence>
<dbReference type="SUPFAM" id="SSF81383">
    <property type="entry name" value="F-box domain"/>
    <property type="match status" value="1"/>
</dbReference>
<organism evidence="3 4">
    <name type="scientific">Lyophyllum shimeji</name>
    <name type="common">Hon-shimeji</name>
    <name type="synonym">Tricholoma shimeji</name>
    <dbReference type="NCBI Taxonomy" id="47721"/>
    <lineage>
        <taxon>Eukaryota</taxon>
        <taxon>Fungi</taxon>
        <taxon>Dikarya</taxon>
        <taxon>Basidiomycota</taxon>
        <taxon>Agaricomycotina</taxon>
        <taxon>Agaricomycetes</taxon>
        <taxon>Agaricomycetidae</taxon>
        <taxon>Agaricales</taxon>
        <taxon>Tricholomatineae</taxon>
        <taxon>Lyophyllaceae</taxon>
        <taxon>Lyophyllum</taxon>
    </lineage>
</organism>
<accession>A0A9P3URI3</accession>
<name>A0A9P3URI3_LYOSH</name>
<dbReference type="EMBL" id="BRPK01000009">
    <property type="protein sequence ID" value="GLB41365.1"/>
    <property type="molecule type" value="Genomic_DNA"/>
</dbReference>
<feature type="region of interest" description="Disordered" evidence="1">
    <location>
        <begin position="205"/>
        <end position="234"/>
    </location>
</feature>
<gene>
    <name evidence="3" type="ORF">LshimejAT787_0905800</name>
</gene>
<dbReference type="InterPro" id="IPR036047">
    <property type="entry name" value="F-box-like_dom_sf"/>
</dbReference>